<evidence type="ECO:0000313" key="2">
    <source>
        <dbReference type="EMBL" id="BDR59996.1"/>
    </source>
</evidence>
<dbReference type="Proteomes" id="UP001321741">
    <property type="component" value="Chromosome"/>
</dbReference>
<dbReference type="InterPro" id="IPR013520">
    <property type="entry name" value="Ribonucl_H"/>
</dbReference>
<evidence type="ECO:0000313" key="3">
    <source>
        <dbReference type="Proteomes" id="UP001321741"/>
    </source>
</evidence>
<accession>A0ABM8BFW9</accession>
<dbReference type="PANTHER" id="PTHR30231">
    <property type="entry name" value="DNA POLYMERASE III SUBUNIT EPSILON"/>
    <property type="match status" value="1"/>
</dbReference>
<dbReference type="Gene3D" id="3.40.50.10190">
    <property type="entry name" value="BRCT domain"/>
    <property type="match status" value="1"/>
</dbReference>
<feature type="domain" description="Exonuclease" evidence="1">
    <location>
        <begin position="32"/>
        <end position="200"/>
    </location>
</feature>
<dbReference type="InterPro" id="IPR036420">
    <property type="entry name" value="BRCT_dom_sf"/>
</dbReference>
<name>A0ABM8BFW9_9LACO</name>
<dbReference type="SMART" id="SM00479">
    <property type="entry name" value="EXOIII"/>
    <property type="match status" value="1"/>
</dbReference>
<sequence length="317" mass="36090">MSILIKNGVLHVSGAQAKIRGKGQERPGFITDYTLLDIETTGLSPYRDHVTELGAIKVRQNEVVAEYSKLVFYPRSNRVPAFITNLNGITEEQLLSEGIPVKDAIIEFRQFIADDIIIGYNVNFDLNFLYDLTKKFKLPELKNDYVDVLRLARAYYPHQHNRLLDCLQRAGIAEVEEHHGLADAIATKKVYDDFRGHFDEELLKQARAKVKNLDLLDKELEAWELGLHNPVANKKFVLAAGLAMDKAEAALMVTNMGGLVQAMVQSDTDYLIMADQKFFSKNHPDWLQAQKYNQTGSKIKRLSESYFLNMIAEWARN</sequence>
<dbReference type="InterPro" id="IPR036397">
    <property type="entry name" value="RNaseH_sf"/>
</dbReference>
<dbReference type="EMBL" id="AP026803">
    <property type="protein sequence ID" value="BDR59996.1"/>
    <property type="molecule type" value="Genomic_DNA"/>
</dbReference>
<dbReference type="InterPro" id="IPR012337">
    <property type="entry name" value="RNaseH-like_sf"/>
</dbReference>
<protein>
    <submittedName>
        <fullName evidence="2">DNA polymerase III subunit epsilon</fullName>
    </submittedName>
</protein>
<dbReference type="PANTHER" id="PTHR30231:SF41">
    <property type="entry name" value="DNA POLYMERASE III SUBUNIT EPSILON"/>
    <property type="match status" value="1"/>
</dbReference>
<gene>
    <name evidence="2" type="ORF">KIM322_02570</name>
</gene>
<dbReference type="CDD" id="cd06127">
    <property type="entry name" value="DEDDh"/>
    <property type="match status" value="1"/>
</dbReference>
<dbReference type="RefSeq" id="WP_317637716.1">
    <property type="nucleotide sequence ID" value="NZ_AP026803.1"/>
</dbReference>
<proteinExistence type="predicted"/>
<keyword evidence="3" id="KW-1185">Reference proteome</keyword>
<organism evidence="2 3">
    <name type="scientific">Lactobacillus xylocopicola</name>
    <dbReference type="NCBI Taxonomy" id="2976676"/>
    <lineage>
        <taxon>Bacteria</taxon>
        <taxon>Bacillati</taxon>
        <taxon>Bacillota</taxon>
        <taxon>Bacilli</taxon>
        <taxon>Lactobacillales</taxon>
        <taxon>Lactobacillaceae</taxon>
        <taxon>Lactobacillus</taxon>
    </lineage>
</organism>
<dbReference type="SUPFAM" id="SSF53098">
    <property type="entry name" value="Ribonuclease H-like"/>
    <property type="match status" value="1"/>
</dbReference>
<reference evidence="2 3" key="1">
    <citation type="journal article" date="2023" name="Microbiol. Spectr.">
        <title>Symbiosis of Carpenter Bees with Uncharacterized Lactic Acid Bacteria Showing NAD Auxotrophy.</title>
        <authorList>
            <person name="Kawasaki S."/>
            <person name="Ozawa K."/>
            <person name="Mori T."/>
            <person name="Yamamoto A."/>
            <person name="Ito M."/>
            <person name="Ohkuma M."/>
            <person name="Sakamoto M."/>
            <person name="Matsutani M."/>
        </authorList>
    </citation>
    <scope>NUCLEOTIDE SEQUENCE [LARGE SCALE GENOMIC DNA]</scope>
    <source>
        <strain evidence="2 3">Kim32-2</strain>
    </source>
</reference>
<dbReference type="Pfam" id="PF00929">
    <property type="entry name" value="RNase_T"/>
    <property type="match status" value="1"/>
</dbReference>
<evidence type="ECO:0000259" key="1">
    <source>
        <dbReference type="SMART" id="SM00479"/>
    </source>
</evidence>
<dbReference type="Gene3D" id="3.30.420.10">
    <property type="entry name" value="Ribonuclease H-like superfamily/Ribonuclease H"/>
    <property type="match status" value="1"/>
</dbReference>